<evidence type="ECO:0000313" key="1">
    <source>
        <dbReference type="EMBL" id="GAH33403.1"/>
    </source>
</evidence>
<accession>X1GK74</accession>
<gene>
    <name evidence="1" type="ORF">S03H2_19969</name>
</gene>
<sequence length="53" mass="6055">MDRAEGVSDEVIAKNLSLQEQMFTIVKEEKDSISAEKRLRTILERCDIKTGTQ</sequence>
<reference evidence="1" key="1">
    <citation type="journal article" date="2014" name="Front. Microbiol.">
        <title>High frequency of phylogenetically diverse reductive dehalogenase-homologous genes in deep subseafloor sedimentary metagenomes.</title>
        <authorList>
            <person name="Kawai M."/>
            <person name="Futagami T."/>
            <person name="Toyoda A."/>
            <person name="Takaki Y."/>
            <person name="Nishi S."/>
            <person name="Hori S."/>
            <person name="Arai W."/>
            <person name="Tsubouchi T."/>
            <person name="Morono Y."/>
            <person name="Uchiyama I."/>
            <person name="Ito T."/>
            <person name="Fujiyama A."/>
            <person name="Inagaki F."/>
            <person name="Takami H."/>
        </authorList>
    </citation>
    <scope>NUCLEOTIDE SEQUENCE</scope>
    <source>
        <strain evidence="1">Expedition CK06-06</strain>
    </source>
</reference>
<organism evidence="1">
    <name type="scientific">marine sediment metagenome</name>
    <dbReference type="NCBI Taxonomy" id="412755"/>
    <lineage>
        <taxon>unclassified sequences</taxon>
        <taxon>metagenomes</taxon>
        <taxon>ecological metagenomes</taxon>
    </lineage>
</organism>
<name>X1GK74_9ZZZZ</name>
<dbReference type="AlphaFoldDB" id="X1GK74"/>
<proteinExistence type="predicted"/>
<protein>
    <submittedName>
        <fullName evidence="1">Uncharacterized protein</fullName>
    </submittedName>
</protein>
<comment type="caution">
    <text evidence="1">The sequence shown here is derived from an EMBL/GenBank/DDBJ whole genome shotgun (WGS) entry which is preliminary data.</text>
</comment>
<dbReference type="EMBL" id="BARU01010479">
    <property type="protein sequence ID" value="GAH33403.1"/>
    <property type="molecule type" value="Genomic_DNA"/>
</dbReference>